<protein>
    <submittedName>
        <fullName evidence="1">Uncharacterized protein</fullName>
    </submittedName>
</protein>
<dbReference type="EMBL" id="PP869282">
    <property type="protein sequence ID" value="XCN28521.1"/>
    <property type="molecule type" value="Genomic_DNA"/>
</dbReference>
<gene>
    <name evidence="1" type="ORF">vBCPPAT_1</name>
</gene>
<reference evidence="1" key="1">
    <citation type="submission" date="2024-06" db="EMBL/GenBank/DDBJ databases">
        <authorList>
            <person name="Li M."/>
        </authorList>
    </citation>
    <scope>NUCLEOTIDE SEQUENCE</scope>
</reference>
<proteinExistence type="predicted"/>
<evidence type="ECO:0000313" key="1">
    <source>
        <dbReference type="EMBL" id="XCN28521.1"/>
    </source>
</evidence>
<accession>A0AAU8KYD5</accession>
<sequence>MKERGNVKMLNLKEQLKKDQQFGFDFMANKESGKIKDWKDKIVTITNVDLMENVTDKMSGEVKDLIVFTIKEDNNHFYFGGNAITNMFKDFFEKYGKEAIQNLVENEGLEVEVLGKISKTFKTEYITLEIK</sequence>
<organism evidence="1">
    <name type="scientific">Clostridium phage vB_CPP_AT</name>
    <dbReference type="NCBI Taxonomy" id="3232178"/>
    <lineage>
        <taxon>Viruses</taxon>
        <taxon>Duplodnaviria</taxon>
        <taxon>Heunggongvirae</taxon>
        <taxon>Uroviricota</taxon>
        <taxon>Caudoviricetes</taxon>
    </lineage>
</organism>
<name>A0AAU8KYD5_9CAUD</name>